<evidence type="ECO:0000259" key="10">
    <source>
        <dbReference type="Pfam" id="PF03900"/>
    </source>
</evidence>
<comment type="pathway">
    <text evidence="7">Porphyrin-containing compound metabolism.</text>
</comment>
<dbReference type="EC" id="2.5.1.61" evidence="3"/>
<dbReference type="Pfam" id="PF03900">
    <property type="entry name" value="Porphobil_deamC"/>
    <property type="match status" value="1"/>
</dbReference>
<dbReference type="PRINTS" id="PR00151">
    <property type="entry name" value="PORPHBDMNASE"/>
</dbReference>
<dbReference type="EMBL" id="JADGJQ010000003">
    <property type="protein sequence ID" value="KAJ3184559.1"/>
    <property type="molecule type" value="Genomic_DNA"/>
</dbReference>
<dbReference type="InterPro" id="IPR000860">
    <property type="entry name" value="HemC"/>
</dbReference>
<dbReference type="PANTHER" id="PTHR11557:SF0">
    <property type="entry name" value="PORPHOBILINOGEN DEAMINASE"/>
    <property type="match status" value="1"/>
</dbReference>
<dbReference type="PANTHER" id="PTHR11557">
    <property type="entry name" value="PORPHOBILINOGEN DEAMINASE"/>
    <property type="match status" value="1"/>
</dbReference>
<evidence type="ECO:0000313" key="12">
    <source>
        <dbReference type="Proteomes" id="UP001212152"/>
    </source>
</evidence>
<dbReference type="InterPro" id="IPR022417">
    <property type="entry name" value="Porphobilin_deaminase_N"/>
</dbReference>
<dbReference type="HAMAP" id="MF_00260">
    <property type="entry name" value="Porphobil_deam"/>
    <property type="match status" value="1"/>
</dbReference>
<evidence type="ECO:0000256" key="3">
    <source>
        <dbReference type="ARBA" id="ARBA00012655"/>
    </source>
</evidence>
<evidence type="ECO:0000256" key="1">
    <source>
        <dbReference type="ARBA" id="ARBA00001916"/>
    </source>
</evidence>
<gene>
    <name evidence="11" type="ORF">HDU87_003960</name>
</gene>
<dbReference type="FunFam" id="3.40.190.10:FF:000260">
    <property type="entry name" value="Porphobilinogen deaminase"/>
    <property type="match status" value="1"/>
</dbReference>
<dbReference type="GO" id="GO:0005737">
    <property type="term" value="C:cytoplasm"/>
    <property type="evidence" value="ECO:0007669"/>
    <property type="project" value="TreeGrafter"/>
</dbReference>
<dbReference type="AlphaFoldDB" id="A0AAD5XQY3"/>
<evidence type="ECO:0000256" key="4">
    <source>
        <dbReference type="ARBA" id="ARBA00022679"/>
    </source>
</evidence>
<organism evidence="11 12">
    <name type="scientific">Geranomyces variabilis</name>
    <dbReference type="NCBI Taxonomy" id="109894"/>
    <lineage>
        <taxon>Eukaryota</taxon>
        <taxon>Fungi</taxon>
        <taxon>Fungi incertae sedis</taxon>
        <taxon>Chytridiomycota</taxon>
        <taxon>Chytridiomycota incertae sedis</taxon>
        <taxon>Chytridiomycetes</taxon>
        <taxon>Spizellomycetales</taxon>
        <taxon>Powellomycetaceae</taxon>
        <taxon>Geranomyces</taxon>
    </lineage>
</organism>
<accession>A0AAD5XQY3</accession>
<feature type="domain" description="Porphobilinogen deaminase C-terminal" evidence="10">
    <location>
        <begin position="289"/>
        <end position="369"/>
    </location>
</feature>
<sequence>MANNNSPDAPSSAAASSAAPPSVTAKRFSHLPPIAHTSSFAAPASALALSSNCNNSPSRRFVIGTRKSQLAMVQAVAVQEALTALHPGHSFEILGMTTKGDKVLDTALSKIGSKSLFTKELEFALADGTVDIVVHSLKDLQTVLPDGMVLGAVTAREDPRDALVLSKAAQAQNLSTLDSLPAGSTVGSSSVRRVAQLRRRYPHLVFADVRGNLNTRLAKLDDPEGPYTALLLAFAGLHRLGWDDRVSHLLPPDTMLHAVGQGALGIECRAADAATLALLAPLDHPETRLRCTAERAYMRFLEGGCSVPLGVWTEIDPATSTFRMEGNVSKMDGSTELRHELTVTLDPAQSHLEHRDAAERLGEELAQALVEMGARDILEEIKSQRVVLVD</sequence>
<proteinExistence type="inferred from homology"/>
<protein>
    <recommendedName>
        <fullName evidence="3">hydroxymethylbilane synthase</fullName>
        <ecNumber evidence="3">2.5.1.61</ecNumber>
    </recommendedName>
    <alternativeName>
        <fullName evidence="8">Pre-uroporphyrinogen synthase</fullName>
    </alternativeName>
</protein>
<name>A0AAD5XQY3_9FUNG</name>
<evidence type="ECO:0000259" key="9">
    <source>
        <dbReference type="Pfam" id="PF01379"/>
    </source>
</evidence>
<keyword evidence="5" id="KW-0350">Heme biosynthesis</keyword>
<evidence type="ECO:0000256" key="5">
    <source>
        <dbReference type="ARBA" id="ARBA00023133"/>
    </source>
</evidence>
<keyword evidence="12" id="KW-1185">Reference proteome</keyword>
<evidence type="ECO:0000256" key="2">
    <source>
        <dbReference type="ARBA" id="ARBA00005638"/>
    </source>
</evidence>
<dbReference type="GO" id="GO:0004418">
    <property type="term" value="F:hydroxymethylbilane synthase activity"/>
    <property type="evidence" value="ECO:0007669"/>
    <property type="project" value="UniProtKB-EC"/>
</dbReference>
<dbReference type="Gene3D" id="3.30.160.40">
    <property type="entry name" value="Porphobilinogen deaminase, C-terminal domain"/>
    <property type="match status" value="1"/>
</dbReference>
<evidence type="ECO:0000256" key="8">
    <source>
        <dbReference type="ARBA" id="ARBA00030685"/>
    </source>
</evidence>
<evidence type="ECO:0000256" key="6">
    <source>
        <dbReference type="ARBA" id="ARBA00023244"/>
    </source>
</evidence>
<keyword evidence="4" id="KW-0808">Transferase</keyword>
<reference evidence="11" key="1">
    <citation type="submission" date="2020-05" db="EMBL/GenBank/DDBJ databases">
        <title>Phylogenomic resolution of chytrid fungi.</title>
        <authorList>
            <person name="Stajich J.E."/>
            <person name="Amses K."/>
            <person name="Simmons R."/>
            <person name="Seto K."/>
            <person name="Myers J."/>
            <person name="Bonds A."/>
            <person name="Quandt C.A."/>
            <person name="Barry K."/>
            <person name="Liu P."/>
            <person name="Grigoriev I."/>
            <person name="Longcore J.E."/>
            <person name="James T.Y."/>
        </authorList>
    </citation>
    <scope>NUCLEOTIDE SEQUENCE</scope>
    <source>
        <strain evidence="11">JEL0379</strain>
    </source>
</reference>
<comment type="cofactor">
    <cofactor evidence="1">
        <name>dipyrromethane</name>
        <dbReference type="ChEBI" id="CHEBI:60342"/>
    </cofactor>
</comment>
<dbReference type="CDD" id="cd13645">
    <property type="entry name" value="PBP2_HuPBGD_like"/>
    <property type="match status" value="1"/>
</dbReference>
<dbReference type="InterPro" id="IPR022418">
    <property type="entry name" value="Porphobilinogen_deaminase_C"/>
</dbReference>
<dbReference type="InterPro" id="IPR036803">
    <property type="entry name" value="Porphobilinogen_deaminase_C_sf"/>
</dbReference>
<dbReference type="SUPFAM" id="SSF54782">
    <property type="entry name" value="Porphobilinogen deaminase (hydroxymethylbilane synthase), C-terminal domain"/>
    <property type="match status" value="1"/>
</dbReference>
<evidence type="ECO:0000313" key="11">
    <source>
        <dbReference type="EMBL" id="KAJ3184559.1"/>
    </source>
</evidence>
<evidence type="ECO:0000256" key="7">
    <source>
        <dbReference type="ARBA" id="ARBA00023444"/>
    </source>
</evidence>
<dbReference type="Gene3D" id="3.40.190.10">
    <property type="entry name" value="Periplasmic binding protein-like II"/>
    <property type="match status" value="2"/>
</dbReference>
<dbReference type="NCBIfam" id="TIGR00212">
    <property type="entry name" value="hemC"/>
    <property type="match status" value="1"/>
</dbReference>
<dbReference type="Pfam" id="PF01379">
    <property type="entry name" value="Porphobil_deam"/>
    <property type="match status" value="1"/>
</dbReference>
<dbReference type="Proteomes" id="UP001212152">
    <property type="component" value="Unassembled WGS sequence"/>
</dbReference>
<comment type="similarity">
    <text evidence="2">Belongs to the HMBS family.</text>
</comment>
<dbReference type="FunFam" id="3.40.190.10:FF:000005">
    <property type="entry name" value="Porphobilinogen deaminase"/>
    <property type="match status" value="1"/>
</dbReference>
<keyword evidence="6" id="KW-0627">Porphyrin biosynthesis</keyword>
<dbReference type="GO" id="GO:0006783">
    <property type="term" value="P:heme biosynthetic process"/>
    <property type="evidence" value="ECO:0007669"/>
    <property type="project" value="UniProtKB-KW"/>
</dbReference>
<feature type="domain" description="Porphobilinogen deaminase N-terminal" evidence="9">
    <location>
        <begin position="62"/>
        <end position="275"/>
    </location>
</feature>
<dbReference type="SUPFAM" id="SSF53850">
    <property type="entry name" value="Periplasmic binding protein-like II"/>
    <property type="match status" value="1"/>
</dbReference>
<comment type="caution">
    <text evidence="11">The sequence shown here is derived from an EMBL/GenBank/DDBJ whole genome shotgun (WGS) entry which is preliminary data.</text>
</comment>